<organism evidence="3 4">
    <name type="scientific">Labedella populi</name>
    <dbReference type="NCBI Taxonomy" id="2498850"/>
    <lineage>
        <taxon>Bacteria</taxon>
        <taxon>Bacillati</taxon>
        <taxon>Actinomycetota</taxon>
        <taxon>Actinomycetes</taxon>
        <taxon>Micrococcales</taxon>
        <taxon>Microbacteriaceae</taxon>
        <taxon>Labedella</taxon>
    </lineage>
</organism>
<dbReference type="PRINTS" id="PR00040">
    <property type="entry name" value="HTHMERR"/>
</dbReference>
<gene>
    <name evidence="3" type="ORF">ELQ92_06775</name>
</gene>
<evidence type="ECO:0000256" key="1">
    <source>
        <dbReference type="ARBA" id="ARBA00023125"/>
    </source>
</evidence>
<name>A0A3S3ZWL3_9MICO</name>
<evidence type="ECO:0000313" key="3">
    <source>
        <dbReference type="EMBL" id="RWZ64462.1"/>
    </source>
</evidence>
<proteinExistence type="predicted"/>
<sequence length="125" mass="14288">MRIGELSERTGASVRSLRYYEAQGLLRSERTPSGQRLYTEDALDYVHLIRVFLAAGLSSRRILEMMPCMRSGTTTREQREMLDGERRRIDEQIAELTTARNRLSLVIEDAVRRGESRAASVERAA</sequence>
<dbReference type="Gene3D" id="1.10.1660.10">
    <property type="match status" value="1"/>
</dbReference>
<feature type="domain" description="HTH merR-type" evidence="2">
    <location>
        <begin position="1"/>
        <end position="68"/>
    </location>
</feature>
<dbReference type="SUPFAM" id="SSF46955">
    <property type="entry name" value="Putative DNA-binding domain"/>
    <property type="match status" value="1"/>
</dbReference>
<dbReference type="Pfam" id="PF13411">
    <property type="entry name" value="MerR_1"/>
    <property type="match status" value="1"/>
</dbReference>
<dbReference type="OrthoDB" id="9802039at2"/>
<reference evidence="3 4" key="1">
    <citation type="submission" date="2018-12" db="EMBL/GenBank/DDBJ databases">
        <authorList>
            <person name="Li F."/>
        </authorList>
    </citation>
    <scope>NUCLEOTIDE SEQUENCE [LARGE SCALE GENOMIC DNA]</scope>
    <source>
        <strain evidence="3 4">8H24J-4-2</strain>
    </source>
</reference>
<dbReference type="InterPro" id="IPR000551">
    <property type="entry name" value="MerR-type_HTH_dom"/>
</dbReference>
<dbReference type="EMBL" id="RZNC01000002">
    <property type="protein sequence ID" value="RWZ64462.1"/>
    <property type="molecule type" value="Genomic_DNA"/>
</dbReference>
<evidence type="ECO:0000259" key="2">
    <source>
        <dbReference type="PROSITE" id="PS50937"/>
    </source>
</evidence>
<dbReference type="RefSeq" id="WP_128498242.1">
    <property type="nucleotide sequence ID" value="NZ_RZNC01000002.1"/>
</dbReference>
<dbReference type="Proteomes" id="UP000288603">
    <property type="component" value="Unassembled WGS sequence"/>
</dbReference>
<accession>A0A3S3ZWL3</accession>
<dbReference type="PROSITE" id="PS50937">
    <property type="entry name" value="HTH_MERR_2"/>
    <property type="match status" value="1"/>
</dbReference>
<comment type="caution">
    <text evidence="3">The sequence shown here is derived from an EMBL/GenBank/DDBJ whole genome shotgun (WGS) entry which is preliminary data.</text>
</comment>
<evidence type="ECO:0000313" key="4">
    <source>
        <dbReference type="Proteomes" id="UP000288603"/>
    </source>
</evidence>
<dbReference type="GO" id="GO:0003700">
    <property type="term" value="F:DNA-binding transcription factor activity"/>
    <property type="evidence" value="ECO:0007669"/>
    <property type="project" value="InterPro"/>
</dbReference>
<keyword evidence="1" id="KW-0238">DNA-binding</keyword>
<dbReference type="PANTHER" id="PTHR30204">
    <property type="entry name" value="REDOX-CYCLING DRUG-SENSING TRANSCRIPTIONAL ACTIVATOR SOXR"/>
    <property type="match status" value="1"/>
</dbReference>
<keyword evidence="4" id="KW-1185">Reference proteome</keyword>
<dbReference type="InterPro" id="IPR047057">
    <property type="entry name" value="MerR_fam"/>
</dbReference>
<dbReference type="SMART" id="SM00422">
    <property type="entry name" value="HTH_MERR"/>
    <property type="match status" value="1"/>
</dbReference>
<protein>
    <submittedName>
        <fullName evidence="3">MerR family transcriptional regulator</fullName>
    </submittedName>
</protein>
<dbReference type="PANTHER" id="PTHR30204:SF97">
    <property type="entry name" value="MERR FAMILY REGULATORY PROTEIN"/>
    <property type="match status" value="1"/>
</dbReference>
<dbReference type="InterPro" id="IPR009061">
    <property type="entry name" value="DNA-bd_dom_put_sf"/>
</dbReference>
<dbReference type="AlphaFoldDB" id="A0A3S3ZWL3"/>
<dbReference type="GO" id="GO:0003677">
    <property type="term" value="F:DNA binding"/>
    <property type="evidence" value="ECO:0007669"/>
    <property type="project" value="UniProtKB-KW"/>
</dbReference>